<dbReference type="Pfam" id="PF04145">
    <property type="entry name" value="Ctr"/>
    <property type="match status" value="1"/>
</dbReference>
<evidence type="ECO:0000256" key="1">
    <source>
        <dbReference type="ARBA" id="ARBA00022692"/>
    </source>
</evidence>
<keyword evidence="4" id="KW-0187">Copper transport</keyword>
<keyword evidence="4" id="KW-0813">Transport</keyword>
<comment type="similarity">
    <text evidence="4">Belongs to the copper transporter (Ctr) (TC 1.A.56) family. SLC31A subfamily.</text>
</comment>
<keyword evidence="1 4" id="KW-0812">Transmembrane</keyword>
<dbReference type="GO" id="GO:0016020">
    <property type="term" value="C:membrane"/>
    <property type="evidence" value="ECO:0007669"/>
    <property type="project" value="UniProtKB-SubCell"/>
</dbReference>
<proteinExistence type="inferred from homology"/>
<evidence type="ECO:0000256" key="2">
    <source>
        <dbReference type="ARBA" id="ARBA00022989"/>
    </source>
</evidence>
<reference evidence="5" key="2">
    <citation type="submission" date="2015-02" db="UniProtKB">
        <authorList>
            <consortium name="EnsemblMetazoa"/>
        </authorList>
    </citation>
    <scope>IDENTIFICATION</scope>
</reference>
<dbReference type="PANTHER" id="PTHR12483:SF115">
    <property type="entry name" value="COPPER TRANSPORT PROTEIN"/>
    <property type="match status" value="1"/>
</dbReference>
<comment type="subcellular location">
    <subcellularLocation>
        <location evidence="4">Membrane</location>
        <topology evidence="4">Multi-pass membrane protein</topology>
    </subcellularLocation>
</comment>
<reference evidence="6" key="1">
    <citation type="submission" date="2011-05" db="EMBL/GenBank/DDBJ databases">
        <authorList>
            <person name="Richards S.R."/>
            <person name="Qu J."/>
            <person name="Jiang H."/>
            <person name="Jhangiani S.N."/>
            <person name="Agravi P."/>
            <person name="Goodspeed R."/>
            <person name="Gross S."/>
            <person name="Mandapat C."/>
            <person name="Jackson L."/>
            <person name="Mathew T."/>
            <person name="Pu L."/>
            <person name="Thornton R."/>
            <person name="Saada N."/>
            <person name="Wilczek-Boney K.B."/>
            <person name="Lee S."/>
            <person name="Kovar C."/>
            <person name="Wu Y."/>
            <person name="Scherer S.E."/>
            <person name="Worley K.C."/>
            <person name="Muzny D.M."/>
            <person name="Gibbs R."/>
        </authorList>
    </citation>
    <scope>NUCLEOTIDE SEQUENCE</scope>
    <source>
        <strain evidence="6">Brora</strain>
    </source>
</reference>
<evidence type="ECO:0000256" key="4">
    <source>
        <dbReference type="RuleBase" id="RU367022"/>
    </source>
</evidence>
<dbReference type="HOGENOM" id="CLU_610191_0_0_1"/>
<dbReference type="AlphaFoldDB" id="T1J7K8"/>
<keyword evidence="4" id="KW-0406">Ion transport</keyword>
<feature type="transmembrane region" description="Helical" evidence="4">
    <location>
        <begin position="86"/>
        <end position="104"/>
    </location>
</feature>
<keyword evidence="6" id="KW-1185">Reference proteome</keyword>
<feature type="transmembrane region" description="Helical" evidence="4">
    <location>
        <begin position="12"/>
        <end position="28"/>
    </location>
</feature>
<feature type="transmembrane region" description="Helical" evidence="4">
    <location>
        <begin position="59"/>
        <end position="79"/>
    </location>
</feature>
<dbReference type="EMBL" id="JH431936">
    <property type="status" value="NOT_ANNOTATED_CDS"/>
    <property type="molecule type" value="Genomic_DNA"/>
</dbReference>
<protein>
    <recommendedName>
        <fullName evidence="4">Copper transport protein</fullName>
    </recommendedName>
</protein>
<accession>T1J7K8</accession>
<keyword evidence="4" id="KW-0186">Copper</keyword>
<organism evidence="5 6">
    <name type="scientific">Strigamia maritima</name>
    <name type="common">European centipede</name>
    <name type="synonym">Geophilus maritimus</name>
    <dbReference type="NCBI Taxonomy" id="126957"/>
    <lineage>
        <taxon>Eukaryota</taxon>
        <taxon>Metazoa</taxon>
        <taxon>Ecdysozoa</taxon>
        <taxon>Arthropoda</taxon>
        <taxon>Myriapoda</taxon>
        <taxon>Chilopoda</taxon>
        <taxon>Pleurostigmophora</taxon>
        <taxon>Geophilomorpha</taxon>
        <taxon>Linotaeniidae</taxon>
        <taxon>Strigamia</taxon>
    </lineage>
</organism>
<keyword evidence="3 4" id="KW-0472">Membrane</keyword>
<evidence type="ECO:0000313" key="6">
    <source>
        <dbReference type="Proteomes" id="UP000014500"/>
    </source>
</evidence>
<dbReference type="PANTHER" id="PTHR12483">
    <property type="entry name" value="SOLUTE CARRIER FAMILY 31 COPPER TRANSPORTERS"/>
    <property type="match status" value="1"/>
</dbReference>
<name>T1J7K8_STRMM</name>
<dbReference type="InterPro" id="IPR007274">
    <property type="entry name" value="Cop_transporter"/>
</dbReference>
<dbReference type="Proteomes" id="UP000014500">
    <property type="component" value="Unassembled WGS sequence"/>
</dbReference>
<evidence type="ECO:0000256" key="3">
    <source>
        <dbReference type="ARBA" id="ARBA00023136"/>
    </source>
</evidence>
<evidence type="ECO:0000313" key="5">
    <source>
        <dbReference type="EnsemblMetazoa" id="SMAR009661-PA"/>
    </source>
</evidence>
<sequence length="449" mass="52519">MTLARHCRDSFVAVCLVVALVSSFLQWIKQLESQFQGHLIHSNFSTNVSSIRFFHWSKFIWLTICTVLYVVQIVLDYFLMLSVMTYNFYLLLAVIIGSAIDSVSSEIGSPSSEESRKIYTMTLEFNHEIAIFQSALKCVIQKYTCIKSLEYNHRRSALEIIRRAYEDILKIREDDNLSVLQKHHLDRKLAFGLMCSIYKEKVEYWQPGECFEQFRDIYPPTSWPFILEIIKSFQWNDYLIECLDSTHPESLIAILNDILMHILNPDDENIPILFRILTILIQKMFSFHCNAFTNKRILNIEDQINTVSSFLAQQIAISSQWQPVTLNKYYVHLFDCIFDTCDALLNTDTEKETTTTSEIITMKNLAQYDMEKTCVKQLLTDTSFDNLQWLIKFYQLCYDSLLMLDLNEMKQFALISGGKLSEKKRLAFGFEGLFERFECKVDCVRCKSI</sequence>
<dbReference type="EnsemblMetazoa" id="SMAR009661-RA">
    <property type="protein sequence ID" value="SMAR009661-PA"/>
    <property type="gene ID" value="SMAR009661"/>
</dbReference>
<keyword evidence="2 4" id="KW-1133">Transmembrane helix</keyword>
<dbReference type="GO" id="GO:0005375">
    <property type="term" value="F:copper ion transmembrane transporter activity"/>
    <property type="evidence" value="ECO:0007669"/>
    <property type="project" value="UniProtKB-UniRule"/>
</dbReference>